<gene>
    <name evidence="6" type="ORF">ACERK3_10950</name>
</gene>
<dbReference type="Gene3D" id="3.50.50.60">
    <property type="entry name" value="FAD/NAD(P)-binding domain"/>
    <property type="match status" value="1"/>
</dbReference>
<protein>
    <submittedName>
        <fullName evidence="6">FAD-dependent oxidoreductase</fullName>
        <ecNumber evidence="6">1.-.-.-</ecNumber>
    </submittedName>
</protein>
<evidence type="ECO:0000256" key="5">
    <source>
        <dbReference type="ARBA" id="ARBA00023014"/>
    </source>
</evidence>
<keyword evidence="3 6" id="KW-0560">Oxidoreductase</keyword>
<dbReference type="EMBL" id="JBGUBD010000006">
    <property type="protein sequence ID" value="MFA9478812.1"/>
    <property type="molecule type" value="Genomic_DNA"/>
</dbReference>
<keyword evidence="4" id="KW-0408">Iron</keyword>
<dbReference type="InterPro" id="IPR039650">
    <property type="entry name" value="HdrA-like"/>
</dbReference>
<dbReference type="PANTHER" id="PTHR43498:SF1">
    <property type="entry name" value="COB--COM HETERODISULFIDE REDUCTASE IRON-SULFUR SUBUNIT A"/>
    <property type="match status" value="1"/>
</dbReference>
<dbReference type="GO" id="GO:0016491">
    <property type="term" value="F:oxidoreductase activity"/>
    <property type="evidence" value="ECO:0007669"/>
    <property type="project" value="UniProtKB-KW"/>
</dbReference>
<evidence type="ECO:0000256" key="1">
    <source>
        <dbReference type="ARBA" id="ARBA00022485"/>
    </source>
</evidence>
<keyword evidence="2" id="KW-0479">Metal-binding</keyword>
<dbReference type="PANTHER" id="PTHR43498">
    <property type="entry name" value="FERREDOXIN:COB-COM HETERODISULFIDE REDUCTASE SUBUNIT A"/>
    <property type="match status" value="1"/>
</dbReference>
<evidence type="ECO:0000256" key="4">
    <source>
        <dbReference type="ARBA" id="ARBA00023004"/>
    </source>
</evidence>
<dbReference type="SUPFAM" id="SSF51905">
    <property type="entry name" value="FAD/NAD(P)-binding domain"/>
    <property type="match status" value="1"/>
</dbReference>
<proteinExistence type="predicted"/>
<organism evidence="6 7">
    <name type="scientific">Natronomicrosphaera hydrolytica</name>
    <dbReference type="NCBI Taxonomy" id="3242702"/>
    <lineage>
        <taxon>Bacteria</taxon>
        <taxon>Pseudomonadati</taxon>
        <taxon>Planctomycetota</taxon>
        <taxon>Phycisphaerae</taxon>
        <taxon>Phycisphaerales</taxon>
        <taxon>Phycisphaeraceae</taxon>
        <taxon>Natronomicrosphaera</taxon>
    </lineage>
</organism>
<accession>A0ABV4U7J6</accession>
<name>A0ABV4U7J6_9BACT</name>
<keyword evidence="7" id="KW-1185">Reference proteome</keyword>
<evidence type="ECO:0000256" key="2">
    <source>
        <dbReference type="ARBA" id="ARBA00022723"/>
    </source>
</evidence>
<dbReference type="RefSeq" id="WP_425345737.1">
    <property type="nucleotide sequence ID" value="NZ_JBGUBD010000006.1"/>
</dbReference>
<comment type="caution">
    <text evidence="6">The sequence shown here is derived from an EMBL/GenBank/DDBJ whole genome shotgun (WGS) entry which is preliminary data.</text>
</comment>
<evidence type="ECO:0000256" key="3">
    <source>
        <dbReference type="ARBA" id="ARBA00023002"/>
    </source>
</evidence>
<dbReference type="Proteomes" id="UP001575105">
    <property type="component" value="Unassembled WGS sequence"/>
</dbReference>
<keyword evidence="1" id="KW-0004">4Fe-4S</keyword>
<dbReference type="InterPro" id="IPR036188">
    <property type="entry name" value="FAD/NAD-bd_sf"/>
</dbReference>
<evidence type="ECO:0000313" key="6">
    <source>
        <dbReference type="EMBL" id="MFA9478812.1"/>
    </source>
</evidence>
<dbReference type="Pfam" id="PF12831">
    <property type="entry name" value="FAD_oxidored"/>
    <property type="match status" value="1"/>
</dbReference>
<keyword evidence="5" id="KW-0411">Iron-sulfur</keyword>
<dbReference type="EC" id="1.-.-.-" evidence="6"/>
<sequence length="433" mass="45725">MNKTHFSESAREVPVVEHADVIVAGGGPAGVAAAIAAARSGARTCLIETHGCLGGIWTAGLLCWILDMRNKAGVMQEILARLDAAGARNQSNAYDPEIMKRLLEQMCVEAGVVVRLHTRVCAAARDNDNRLAVVITESKSGREAWAGQVFIDATGDGDLAAQAGCGFEVGRGGSGETQPMTLMCLVGGMEFTELNEKGFCRGGDITSRDAKDNLAAEMNRLGISPSYADPTLFPVRGDLIGVMVNHEYGVSAMDAQQITEATINARAEVHQVIDALRAAGGVWCNARIVATGEQIGVREGRRVHGRYVVSDADLTEGKRHDDAVCHVTFGIDVHATNPVKSGTKSIEAMPFKAQSYDIPYRALIARDVDGLLLAGRCISGDFFAHASYRVTGNAVALGQAAGVAGAVAACEGQLPHALSWPKIKAQLDELMSA</sequence>
<evidence type="ECO:0000313" key="7">
    <source>
        <dbReference type="Proteomes" id="UP001575105"/>
    </source>
</evidence>
<reference evidence="6 7" key="1">
    <citation type="submission" date="2024-08" db="EMBL/GenBank/DDBJ databases">
        <title>Whole-genome sequencing of halo(alkali)philic microorganisms from hypersaline lakes.</title>
        <authorList>
            <person name="Sorokin D.Y."/>
            <person name="Merkel A.Y."/>
            <person name="Messina E."/>
            <person name="Yakimov M."/>
        </authorList>
    </citation>
    <scope>NUCLEOTIDE SEQUENCE [LARGE SCALE GENOMIC DNA]</scope>
    <source>
        <strain evidence="6 7">AB-hyl4</strain>
    </source>
</reference>